<dbReference type="AlphaFoldDB" id="A0A7W7T897"/>
<name>A0A7W7T897_9PSEU</name>
<keyword evidence="2 5" id="KW-0238">DNA-binding</keyword>
<evidence type="ECO:0000259" key="4">
    <source>
        <dbReference type="PROSITE" id="PS50932"/>
    </source>
</evidence>
<gene>
    <name evidence="5" type="ORF">F4559_004469</name>
</gene>
<dbReference type="PROSITE" id="PS00356">
    <property type="entry name" value="HTH_LACI_1"/>
    <property type="match status" value="1"/>
</dbReference>
<dbReference type="CDD" id="cd01392">
    <property type="entry name" value="HTH_LacI"/>
    <property type="match status" value="1"/>
</dbReference>
<dbReference type="GO" id="GO:0003700">
    <property type="term" value="F:DNA-binding transcription factor activity"/>
    <property type="evidence" value="ECO:0007669"/>
    <property type="project" value="TreeGrafter"/>
</dbReference>
<comment type="caution">
    <text evidence="5">The sequence shown here is derived from an EMBL/GenBank/DDBJ whole genome shotgun (WGS) entry which is preliminary data.</text>
</comment>
<keyword evidence="1" id="KW-0805">Transcription regulation</keyword>
<accession>A0A7W7T897</accession>
<sequence>MTRLEEVALEAGVSKSTVSRVVNGGPYVSARARSAVLAAIDRLGYRPNQAARSLAGNRTDCVGLVVGDRSFDAGLADLLRGVDTVLSGLGLRLVVSTGASVDGVDGVLRVGGGGVPAGVPVVSFGHAVGVPYVAVDDFSGGVAAVRHLVGRGRRRIAAIAGGGDVDRLNGWYRGMGRAGLSADLVVRAEADPASGARAMSVLLSSEPGLDGVFVGSDVLAYGALEVLRTRGLGVPSDVAVVGFGDLPSSSVVGLTAVRPDHESLGRSAAHLMATVLSGSPVPPFTLVPPSLVLRST</sequence>
<dbReference type="PROSITE" id="PS50932">
    <property type="entry name" value="HTH_LACI_2"/>
    <property type="match status" value="1"/>
</dbReference>
<keyword evidence="6" id="KW-1185">Reference proteome</keyword>
<dbReference type="CDD" id="cd06267">
    <property type="entry name" value="PBP1_LacI_sugar_binding-like"/>
    <property type="match status" value="1"/>
</dbReference>
<protein>
    <submittedName>
        <fullName evidence="5">DNA-binding LacI/PurR family transcriptional regulator</fullName>
    </submittedName>
</protein>
<evidence type="ECO:0000313" key="5">
    <source>
        <dbReference type="EMBL" id="MBB4967110.1"/>
    </source>
</evidence>
<evidence type="ECO:0000313" key="6">
    <source>
        <dbReference type="Proteomes" id="UP000542674"/>
    </source>
</evidence>
<dbReference type="InterPro" id="IPR046335">
    <property type="entry name" value="LacI/GalR-like_sensor"/>
</dbReference>
<dbReference type="PANTHER" id="PTHR30146">
    <property type="entry name" value="LACI-RELATED TRANSCRIPTIONAL REPRESSOR"/>
    <property type="match status" value="1"/>
</dbReference>
<dbReference type="InterPro" id="IPR028082">
    <property type="entry name" value="Peripla_BP_I"/>
</dbReference>
<proteinExistence type="predicted"/>
<dbReference type="InterPro" id="IPR000843">
    <property type="entry name" value="HTH_LacI"/>
</dbReference>
<reference evidence="5 6" key="1">
    <citation type="submission" date="2020-08" db="EMBL/GenBank/DDBJ databases">
        <title>Sequencing the genomes of 1000 actinobacteria strains.</title>
        <authorList>
            <person name="Klenk H.-P."/>
        </authorList>
    </citation>
    <scope>NUCLEOTIDE SEQUENCE [LARGE SCALE GENOMIC DNA]</scope>
    <source>
        <strain evidence="5 6">DSM 45084</strain>
    </source>
</reference>
<evidence type="ECO:0000256" key="2">
    <source>
        <dbReference type="ARBA" id="ARBA00023125"/>
    </source>
</evidence>
<feature type="domain" description="HTH lacI-type" evidence="4">
    <location>
        <begin position="2"/>
        <end position="56"/>
    </location>
</feature>
<evidence type="ECO:0000256" key="1">
    <source>
        <dbReference type="ARBA" id="ARBA00023015"/>
    </source>
</evidence>
<dbReference type="PANTHER" id="PTHR30146:SF109">
    <property type="entry name" value="HTH-TYPE TRANSCRIPTIONAL REGULATOR GALS"/>
    <property type="match status" value="1"/>
</dbReference>
<keyword evidence="3" id="KW-0804">Transcription</keyword>
<dbReference type="SMART" id="SM00354">
    <property type="entry name" value="HTH_LACI"/>
    <property type="match status" value="1"/>
</dbReference>
<dbReference type="Gene3D" id="1.10.260.40">
    <property type="entry name" value="lambda repressor-like DNA-binding domains"/>
    <property type="match status" value="1"/>
</dbReference>
<dbReference type="Pfam" id="PF13377">
    <property type="entry name" value="Peripla_BP_3"/>
    <property type="match status" value="1"/>
</dbReference>
<dbReference type="Proteomes" id="UP000542674">
    <property type="component" value="Unassembled WGS sequence"/>
</dbReference>
<evidence type="ECO:0000256" key="3">
    <source>
        <dbReference type="ARBA" id="ARBA00023163"/>
    </source>
</evidence>
<dbReference type="Pfam" id="PF00356">
    <property type="entry name" value="LacI"/>
    <property type="match status" value="1"/>
</dbReference>
<dbReference type="EMBL" id="JACHJS010000001">
    <property type="protein sequence ID" value="MBB4967110.1"/>
    <property type="molecule type" value="Genomic_DNA"/>
</dbReference>
<dbReference type="SUPFAM" id="SSF47413">
    <property type="entry name" value="lambda repressor-like DNA-binding domains"/>
    <property type="match status" value="1"/>
</dbReference>
<dbReference type="InterPro" id="IPR010982">
    <property type="entry name" value="Lambda_DNA-bd_dom_sf"/>
</dbReference>
<dbReference type="Gene3D" id="3.40.50.2300">
    <property type="match status" value="2"/>
</dbReference>
<dbReference type="SUPFAM" id="SSF53822">
    <property type="entry name" value="Periplasmic binding protein-like I"/>
    <property type="match status" value="1"/>
</dbReference>
<dbReference type="GO" id="GO:0000976">
    <property type="term" value="F:transcription cis-regulatory region binding"/>
    <property type="evidence" value="ECO:0007669"/>
    <property type="project" value="TreeGrafter"/>
</dbReference>
<organism evidence="5 6">
    <name type="scientific">Saccharothrix violaceirubra</name>
    <dbReference type="NCBI Taxonomy" id="413306"/>
    <lineage>
        <taxon>Bacteria</taxon>
        <taxon>Bacillati</taxon>
        <taxon>Actinomycetota</taxon>
        <taxon>Actinomycetes</taxon>
        <taxon>Pseudonocardiales</taxon>
        <taxon>Pseudonocardiaceae</taxon>
        <taxon>Saccharothrix</taxon>
    </lineage>
</organism>